<sequence length="62" mass="6873">MLMGGVLAAISSTKLKEKTIMFSGLFFLGLATIIEVWSVWPILTGGMRLLTGILLWISFSRR</sequence>
<protein>
    <recommendedName>
        <fullName evidence="4">Major facilitator superfamily (MFS) profile domain-containing protein</fullName>
    </recommendedName>
</protein>
<keyword evidence="1" id="KW-1133">Transmembrane helix</keyword>
<comment type="caution">
    <text evidence="2">The sequence shown here is derived from an EMBL/GenBank/DDBJ whole genome shotgun (WGS) entry which is preliminary data.</text>
</comment>
<dbReference type="RefSeq" id="WP_076764448.1">
    <property type="nucleotide sequence ID" value="NZ_MSFI01000008.1"/>
</dbReference>
<evidence type="ECO:0000256" key="1">
    <source>
        <dbReference type="SAM" id="Phobius"/>
    </source>
</evidence>
<evidence type="ECO:0000313" key="2">
    <source>
        <dbReference type="EMBL" id="OMP67845.1"/>
    </source>
</evidence>
<dbReference type="AlphaFoldDB" id="A0A1V2AA22"/>
<dbReference type="Proteomes" id="UP000188613">
    <property type="component" value="Unassembled WGS sequence"/>
</dbReference>
<organism evidence="2 3">
    <name type="scientific">Domibacillus epiphyticus</name>
    <dbReference type="NCBI Taxonomy" id="1714355"/>
    <lineage>
        <taxon>Bacteria</taxon>
        <taxon>Bacillati</taxon>
        <taxon>Bacillota</taxon>
        <taxon>Bacilli</taxon>
        <taxon>Bacillales</taxon>
        <taxon>Bacillaceae</taxon>
        <taxon>Domibacillus</taxon>
    </lineage>
</organism>
<dbReference type="EMBL" id="MSFI01000008">
    <property type="protein sequence ID" value="OMP67845.1"/>
    <property type="molecule type" value="Genomic_DNA"/>
</dbReference>
<keyword evidence="1" id="KW-0812">Transmembrane</keyword>
<feature type="transmembrane region" description="Helical" evidence="1">
    <location>
        <begin position="20"/>
        <end position="37"/>
    </location>
</feature>
<reference evidence="2 3" key="1">
    <citation type="submission" date="2016-12" db="EMBL/GenBank/DDBJ databases">
        <title>Domibacillus sp. SAB 38T whole genome sequencing.</title>
        <authorList>
            <person name="Verma A."/>
            <person name="Ojha A.K."/>
            <person name="Krishnamurthi S."/>
        </authorList>
    </citation>
    <scope>NUCLEOTIDE SEQUENCE [LARGE SCALE GENOMIC DNA]</scope>
    <source>
        <strain evidence="2 3">SAB 38</strain>
    </source>
</reference>
<name>A0A1V2AA22_9BACI</name>
<dbReference type="OrthoDB" id="2942684at2"/>
<proteinExistence type="predicted"/>
<keyword evidence="3" id="KW-1185">Reference proteome</keyword>
<accession>A0A1V2AA22</accession>
<evidence type="ECO:0000313" key="3">
    <source>
        <dbReference type="Proteomes" id="UP000188613"/>
    </source>
</evidence>
<evidence type="ECO:0008006" key="4">
    <source>
        <dbReference type="Google" id="ProtNLM"/>
    </source>
</evidence>
<keyword evidence="1" id="KW-0472">Membrane</keyword>
<gene>
    <name evidence="2" type="ORF">BTO28_04990</name>
</gene>